<keyword evidence="3 6" id="KW-0812">Transmembrane</keyword>
<feature type="domain" description="ABC3 transporter permease C-terminal" evidence="7">
    <location>
        <begin position="200"/>
        <end position="314"/>
    </location>
</feature>
<dbReference type="PANTHER" id="PTHR30287:SF2">
    <property type="entry name" value="BLL1001 PROTEIN"/>
    <property type="match status" value="1"/>
</dbReference>
<feature type="transmembrane region" description="Helical" evidence="6">
    <location>
        <begin position="241"/>
        <end position="267"/>
    </location>
</feature>
<evidence type="ECO:0000313" key="9">
    <source>
        <dbReference type="Proteomes" id="UP001500218"/>
    </source>
</evidence>
<dbReference type="InterPro" id="IPR038766">
    <property type="entry name" value="Membrane_comp_ABC_pdt"/>
</dbReference>
<feature type="transmembrane region" description="Helical" evidence="6">
    <location>
        <begin position="287"/>
        <end position="312"/>
    </location>
</feature>
<sequence length="730" mass="77039">MIRFGLRLTVAGGREAVSRLVIIASAVAVGVALLLSTVAGLNAVDSQNVRYAWFNTGFEDSQPASDNAPVWWQPSGDNFAGNSIVRFDVAGTGPTSPVPPGLDRLPGPGEFFASPAMHELLATTPHDQLGARYPGHEVGIIGDDALPSPESVVIVVGRTAADLEAAGAKQVRTIGVTDPATCSRCVIGNRTDAMTLILSVVAGALLFPVLIFIGTATRLTAARREQRFAAMRLVGATPRQISVIAAVESTAAAVAGTVVGFGLFFIIRVPMAAVPFTGMPFFPSDLTLSATNVLIVGLGVPLAAAVAARFALRRVRVSPLGVTRRVTPRPPRAWRLIPLVVGVAELTWFIGRRPPTSMQQVAAFLPGFLIIMVGLIIAGPWLTLVGARLLARRANRPATLIATRRLADNPQAAFRAVSGLVLALFVTSVAVGVITTIVAYRSPQAANEGGDAALIMWAEPDDRANPDVLAVPGVRSATLVREDPSVRETGPGMNLPGVVTCADLARTPGFGRCPDGAQTAQVWPELVGYGEAADPARVWPAARFTVAEAEKLPAMTLVVNTDGTTATIERARTVLERAYPDRVRPPWWDGDFDNDFTRALTGWQQLANVVILASLPIAGCSLAVSLAGGLSERRRPFSLLRLSGVPLRMLRRVVLLESAVPLLVVALVAIGFGFGAAQLFLRAQLDYTLVAPGMGYYVTVVAGLAASLAIIMSTMPMLRRVTGPESARND</sequence>
<dbReference type="PANTHER" id="PTHR30287">
    <property type="entry name" value="MEMBRANE COMPONENT OF PREDICTED ABC SUPERFAMILY METABOLITE UPTAKE TRANSPORTER"/>
    <property type="match status" value="1"/>
</dbReference>
<evidence type="ECO:0000256" key="6">
    <source>
        <dbReference type="SAM" id="Phobius"/>
    </source>
</evidence>
<keyword evidence="5 6" id="KW-0472">Membrane</keyword>
<feature type="transmembrane region" description="Helical" evidence="6">
    <location>
        <begin position="606"/>
        <end position="631"/>
    </location>
</feature>
<proteinExistence type="predicted"/>
<comment type="subcellular location">
    <subcellularLocation>
        <location evidence="1">Cell membrane</location>
        <topology evidence="1">Multi-pass membrane protein</topology>
    </subcellularLocation>
</comment>
<evidence type="ECO:0000256" key="5">
    <source>
        <dbReference type="ARBA" id="ARBA00023136"/>
    </source>
</evidence>
<feature type="transmembrane region" description="Helical" evidence="6">
    <location>
        <begin position="20"/>
        <end position="41"/>
    </location>
</feature>
<evidence type="ECO:0000313" key="8">
    <source>
        <dbReference type="EMBL" id="GAA1829960.1"/>
    </source>
</evidence>
<evidence type="ECO:0000256" key="2">
    <source>
        <dbReference type="ARBA" id="ARBA00022475"/>
    </source>
</evidence>
<protein>
    <submittedName>
        <fullName evidence="8">ABC transporter permease</fullName>
    </submittedName>
</protein>
<dbReference type="Proteomes" id="UP001500218">
    <property type="component" value="Unassembled WGS sequence"/>
</dbReference>
<accession>A0ABP4YSV9</accession>
<evidence type="ECO:0000256" key="1">
    <source>
        <dbReference type="ARBA" id="ARBA00004651"/>
    </source>
</evidence>
<dbReference type="InterPro" id="IPR003838">
    <property type="entry name" value="ABC3_permease_C"/>
</dbReference>
<organism evidence="8 9">
    <name type="scientific">Luedemannella flava</name>
    <dbReference type="NCBI Taxonomy" id="349316"/>
    <lineage>
        <taxon>Bacteria</taxon>
        <taxon>Bacillati</taxon>
        <taxon>Actinomycetota</taxon>
        <taxon>Actinomycetes</taxon>
        <taxon>Micromonosporales</taxon>
        <taxon>Micromonosporaceae</taxon>
        <taxon>Luedemannella</taxon>
    </lineage>
</organism>
<gene>
    <name evidence="8" type="ORF">GCM10009682_55930</name>
</gene>
<keyword evidence="9" id="KW-1185">Reference proteome</keyword>
<feature type="transmembrane region" description="Helical" evidence="6">
    <location>
        <begin position="363"/>
        <end position="391"/>
    </location>
</feature>
<feature type="transmembrane region" description="Helical" evidence="6">
    <location>
        <begin position="652"/>
        <end position="674"/>
    </location>
</feature>
<dbReference type="Pfam" id="PF02687">
    <property type="entry name" value="FtsX"/>
    <property type="match status" value="2"/>
</dbReference>
<evidence type="ECO:0000256" key="4">
    <source>
        <dbReference type="ARBA" id="ARBA00022989"/>
    </source>
</evidence>
<evidence type="ECO:0000259" key="7">
    <source>
        <dbReference type="Pfam" id="PF02687"/>
    </source>
</evidence>
<reference evidence="9" key="1">
    <citation type="journal article" date="2019" name="Int. J. Syst. Evol. Microbiol.">
        <title>The Global Catalogue of Microorganisms (GCM) 10K type strain sequencing project: providing services to taxonomists for standard genome sequencing and annotation.</title>
        <authorList>
            <consortium name="The Broad Institute Genomics Platform"/>
            <consortium name="The Broad Institute Genome Sequencing Center for Infectious Disease"/>
            <person name="Wu L."/>
            <person name="Ma J."/>
        </authorList>
    </citation>
    <scope>NUCLEOTIDE SEQUENCE [LARGE SCALE GENOMIC DNA]</scope>
    <source>
        <strain evidence="9">JCM 13250</strain>
    </source>
</reference>
<feature type="transmembrane region" description="Helical" evidence="6">
    <location>
        <begin position="694"/>
        <end position="718"/>
    </location>
</feature>
<feature type="transmembrane region" description="Helical" evidence="6">
    <location>
        <begin position="193"/>
        <end position="220"/>
    </location>
</feature>
<dbReference type="RefSeq" id="WP_344138772.1">
    <property type="nucleotide sequence ID" value="NZ_BAAALT010000260.1"/>
</dbReference>
<evidence type="ECO:0000256" key="3">
    <source>
        <dbReference type="ARBA" id="ARBA00022692"/>
    </source>
</evidence>
<feature type="transmembrane region" description="Helical" evidence="6">
    <location>
        <begin position="333"/>
        <end position="351"/>
    </location>
</feature>
<comment type="caution">
    <text evidence="8">The sequence shown here is derived from an EMBL/GenBank/DDBJ whole genome shotgun (WGS) entry which is preliminary data.</text>
</comment>
<feature type="transmembrane region" description="Helical" evidence="6">
    <location>
        <begin position="412"/>
        <end position="440"/>
    </location>
</feature>
<keyword evidence="4 6" id="KW-1133">Transmembrane helix</keyword>
<dbReference type="EMBL" id="BAAALT010000260">
    <property type="protein sequence ID" value="GAA1829960.1"/>
    <property type="molecule type" value="Genomic_DNA"/>
</dbReference>
<name>A0ABP4YSV9_9ACTN</name>
<feature type="domain" description="ABC3 transporter permease C-terminal" evidence="7">
    <location>
        <begin position="609"/>
        <end position="715"/>
    </location>
</feature>
<keyword evidence="2" id="KW-1003">Cell membrane</keyword>